<organism evidence="6 7">
    <name type="scientific">Candidatus Borkfalkia faecavium</name>
    <dbReference type="NCBI Taxonomy" id="2838508"/>
    <lineage>
        <taxon>Bacteria</taxon>
        <taxon>Bacillati</taxon>
        <taxon>Bacillota</taxon>
        <taxon>Clostridia</taxon>
        <taxon>Christensenellales</taxon>
        <taxon>Christensenellaceae</taxon>
        <taxon>Candidatus Borkfalkia</taxon>
    </lineage>
</organism>
<evidence type="ECO:0000313" key="6">
    <source>
        <dbReference type="EMBL" id="HIX49966.1"/>
    </source>
</evidence>
<feature type="domain" description="Phosphotyrosine protein phosphatase I" evidence="5">
    <location>
        <begin position="4"/>
        <end position="141"/>
    </location>
</feature>
<dbReference type="EMBL" id="DXEW01000005">
    <property type="protein sequence ID" value="HIX49966.1"/>
    <property type="molecule type" value="Genomic_DNA"/>
</dbReference>
<dbReference type="InterPro" id="IPR017867">
    <property type="entry name" value="Tyr_phospatase_low_mol_wt"/>
</dbReference>
<dbReference type="GO" id="GO:0004725">
    <property type="term" value="F:protein tyrosine phosphatase activity"/>
    <property type="evidence" value="ECO:0007669"/>
    <property type="project" value="InterPro"/>
</dbReference>
<dbReference type="Pfam" id="PF01451">
    <property type="entry name" value="LMWPc"/>
    <property type="match status" value="1"/>
</dbReference>
<dbReference type="AlphaFoldDB" id="A0A9D1W009"/>
<dbReference type="SMART" id="SM00226">
    <property type="entry name" value="LMWPc"/>
    <property type="match status" value="1"/>
</dbReference>
<evidence type="ECO:0000256" key="1">
    <source>
        <dbReference type="ARBA" id="ARBA00011063"/>
    </source>
</evidence>
<protein>
    <recommendedName>
        <fullName evidence="5">Phosphotyrosine protein phosphatase I domain-containing protein</fullName>
    </recommendedName>
</protein>
<feature type="active site" description="Proton donor" evidence="4">
    <location>
        <position position="115"/>
    </location>
</feature>
<evidence type="ECO:0000259" key="5">
    <source>
        <dbReference type="SMART" id="SM00226"/>
    </source>
</evidence>
<dbReference type="Gene3D" id="3.40.50.2300">
    <property type="match status" value="1"/>
</dbReference>
<dbReference type="SUPFAM" id="SSF52788">
    <property type="entry name" value="Phosphotyrosine protein phosphatases I"/>
    <property type="match status" value="1"/>
</dbReference>
<name>A0A9D1W009_9FIRM</name>
<comment type="caution">
    <text evidence="6">The sequence shown here is derived from an EMBL/GenBank/DDBJ whole genome shotgun (WGS) entry which is preliminary data.</text>
</comment>
<feature type="active site" evidence="4">
    <location>
        <position position="16"/>
    </location>
</feature>
<dbReference type="InterPro" id="IPR036196">
    <property type="entry name" value="Ptyr_pPase_sf"/>
</dbReference>
<gene>
    <name evidence="6" type="ORF">H9851_01625</name>
</gene>
<dbReference type="PANTHER" id="PTHR11717:SF31">
    <property type="entry name" value="LOW MOLECULAR WEIGHT PROTEIN-TYROSINE-PHOSPHATASE ETP-RELATED"/>
    <property type="match status" value="1"/>
</dbReference>
<dbReference type="InterPro" id="IPR023485">
    <property type="entry name" value="Ptyr_pPase"/>
</dbReference>
<comment type="similarity">
    <text evidence="1">Belongs to the low molecular weight phosphotyrosine protein phosphatase family.</text>
</comment>
<keyword evidence="3" id="KW-0904">Protein phosphatase</keyword>
<evidence type="ECO:0000256" key="2">
    <source>
        <dbReference type="ARBA" id="ARBA00022801"/>
    </source>
</evidence>
<evidence type="ECO:0000256" key="4">
    <source>
        <dbReference type="PIRSR" id="PIRSR617867-1"/>
    </source>
</evidence>
<evidence type="ECO:0000313" key="7">
    <source>
        <dbReference type="Proteomes" id="UP000886847"/>
    </source>
</evidence>
<dbReference type="PANTHER" id="PTHR11717">
    <property type="entry name" value="LOW MOLECULAR WEIGHT PROTEIN TYROSINE PHOSPHATASE"/>
    <property type="match status" value="1"/>
</dbReference>
<dbReference type="Proteomes" id="UP000886847">
    <property type="component" value="Unassembled WGS sequence"/>
</dbReference>
<feature type="active site" description="Nucleophile" evidence="4">
    <location>
        <position position="10"/>
    </location>
</feature>
<reference evidence="6" key="2">
    <citation type="submission" date="2021-04" db="EMBL/GenBank/DDBJ databases">
        <authorList>
            <person name="Gilroy R."/>
        </authorList>
    </citation>
    <scope>NUCLEOTIDE SEQUENCE</scope>
    <source>
        <strain evidence="6">2189</strain>
    </source>
</reference>
<proteinExistence type="inferred from homology"/>
<dbReference type="PRINTS" id="PR00719">
    <property type="entry name" value="LMWPTPASE"/>
</dbReference>
<accession>A0A9D1W009</accession>
<keyword evidence="2" id="KW-0378">Hydrolase</keyword>
<sequence>MKRKKVLFVCTGNTCRSPMAEFIFRREIKKRKIKYVDAASAGIFMQKGSALSANSAACLDELGIDHSKFKPRQLRHKMIEGSYLVVCMTSAQKDLLNGYDHVFSVKDIAGFDIPDPYGQDIAAYKRTANRIYAAVDAIIKKYFQ</sequence>
<dbReference type="InterPro" id="IPR050438">
    <property type="entry name" value="LMW_PTPase"/>
</dbReference>
<reference evidence="6" key="1">
    <citation type="journal article" date="2021" name="PeerJ">
        <title>Extensive microbial diversity within the chicken gut microbiome revealed by metagenomics and culture.</title>
        <authorList>
            <person name="Gilroy R."/>
            <person name="Ravi A."/>
            <person name="Getino M."/>
            <person name="Pursley I."/>
            <person name="Horton D.L."/>
            <person name="Alikhan N.F."/>
            <person name="Baker D."/>
            <person name="Gharbi K."/>
            <person name="Hall N."/>
            <person name="Watson M."/>
            <person name="Adriaenssens E.M."/>
            <person name="Foster-Nyarko E."/>
            <person name="Jarju S."/>
            <person name="Secka A."/>
            <person name="Antonio M."/>
            <person name="Oren A."/>
            <person name="Chaudhuri R.R."/>
            <person name="La Ragione R."/>
            <person name="Hildebrand F."/>
            <person name="Pallen M.J."/>
        </authorList>
    </citation>
    <scope>NUCLEOTIDE SEQUENCE</scope>
    <source>
        <strain evidence="6">2189</strain>
    </source>
</reference>
<evidence type="ECO:0000256" key="3">
    <source>
        <dbReference type="ARBA" id="ARBA00022912"/>
    </source>
</evidence>